<proteinExistence type="predicted"/>
<reference evidence="1" key="1">
    <citation type="submission" date="2015-07" db="EMBL/GenBank/DDBJ databases">
        <title>MeaNS - Measles Nucleotide Surveillance Program.</title>
        <authorList>
            <person name="Tran T."/>
            <person name="Druce J."/>
        </authorList>
    </citation>
    <scope>NUCLEOTIDE SEQUENCE</scope>
    <source>
        <strain evidence="1">UCB-OBI-ISO-001</strain>
        <tissue evidence="1">Gonad</tissue>
    </source>
</reference>
<sequence length="67" mass="7823">MLSILRQLSLLVPKASLFFLFCNRFLPLRSLAFLYPFAIHYVHHISILAECSLLPTTPDFLYTQFFS</sequence>
<name>A0A0L8FNX2_OCTBM</name>
<accession>A0A0L8FNX2</accession>
<gene>
    <name evidence="1" type="ORF">OCBIM_22013527mg</name>
</gene>
<evidence type="ECO:0000313" key="1">
    <source>
        <dbReference type="EMBL" id="KOF66095.1"/>
    </source>
</evidence>
<dbReference type="EMBL" id="KQ428545">
    <property type="protein sequence ID" value="KOF66095.1"/>
    <property type="molecule type" value="Genomic_DNA"/>
</dbReference>
<dbReference type="AlphaFoldDB" id="A0A0L8FNX2"/>
<organism evidence="1">
    <name type="scientific">Octopus bimaculoides</name>
    <name type="common">California two-spotted octopus</name>
    <dbReference type="NCBI Taxonomy" id="37653"/>
    <lineage>
        <taxon>Eukaryota</taxon>
        <taxon>Metazoa</taxon>
        <taxon>Spiralia</taxon>
        <taxon>Lophotrochozoa</taxon>
        <taxon>Mollusca</taxon>
        <taxon>Cephalopoda</taxon>
        <taxon>Coleoidea</taxon>
        <taxon>Octopodiformes</taxon>
        <taxon>Octopoda</taxon>
        <taxon>Incirrata</taxon>
        <taxon>Octopodidae</taxon>
        <taxon>Octopus</taxon>
    </lineage>
</organism>
<protein>
    <submittedName>
        <fullName evidence="1">Uncharacterized protein</fullName>
    </submittedName>
</protein>